<dbReference type="InParanoid" id="E2A7Y9"/>
<dbReference type="EMBL" id="GL437443">
    <property type="protein sequence ID" value="EFN70450.1"/>
    <property type="molecule type" value="Genomic_DNA"/>
</dbReference>
<keyword evidence="2" id="KW-1185">Reference proteome</keyword>
<proteinExistence type="predicted"/>
<gene>
    <name evidence="1" type="ORF">EAG_15238</name>
</gene>
<dbReference type="AlphaFoldDB" id="E2A7Y9"/>
<sequence length="219" mass="24055">MKERFSEFPRISKGLNPVGGAKRLASVSLFQGFILLERGQNLPPLALFDDNDRYNLGEVLAGSERHLPALKPTDICFQNTHGSCDKLNATRREGFKACLRAERPKKSTVPEGETSDKYFLQSFVSARDSLTRETSSMHRAFAVNYCASDLRALATTAGHTCVFLKPASTSIFLLVHPSVLTGTRKRISLPATGLGCATCVYLFLLCRGVNVLQKVEVPC</sequence>
<accession>E2A7Y9</accession>
<dbReference type="Proteomes" id="UP000000311">
    <property type="component" value="Unassembled WGS sequence"/>
</dbReference>
<name>E2A7Y9_CAMFO</name>
<evidence type="ECO:0000313" key="1">
    <source>
        <dbReference type="EMBL" id="EFN70450.1"/>
    </source>
</evidence>
<evidence type="ECO:0000313" key="2">
    <source>
        <dbReference type="Proteomes" id="UP000000311"/>
    </source>
</evidence>
<organism evidence="2">
    <name type="scientific">Camponotus floridanus</name>
    <name type="common">Florida carpenter ant</name>
    <dbReference type="NCBI Taxonomy" id="104421"/>
    <lineage>
        <taxon>Eukaryota</taxon>
        <taxon>Metazoa</taxon>
        <taxon>Ecdysozoa</taxon>
        <taxon>Arthropoda</taxon>
        <taxon>Hexapoda</taxon>
        <taxon>Insecta</taxon>
        <taxon>Pterygota</taxon>
        <taxon>Neoptera</taxon>
        <taxon>Endopterygota</taxon>
        <taxon>Hymenoptera</taxon>
        <taxon>Apocrita</taxon>
        <taxon>Aculeata</taxon>
        <taxon>Formicoidea</taxon>
        <taxon>Formicidae</taxon>
        <taxon>Formicinae</taxon>
        <taxon>Camponotus</taxon>
    </lineage>
</organism>
<reference evidence="1 2" key="1">
    <citation type="journal article" date="2010" name="Science">
        <title>Genomic comparison of the ants Camponotus floridanus and Harpegnathos saltator.</title>
        <authorList>
            <person name="Bonasio R."/>
            <person name="Zhang G."/>
            <person name="Ye C."/>
            <person name="Mutti N.S."/>
            <person name="Fang X."/>
            <person name="Qin N."/>
            <person name="Donahue G."/>
            <person name="Yang P."/>
            <person name="Li Q."/>
            <person name="Li C."/>
            <person name="Zhang P."/>
            <person name="Huang Z."/>
            <person name="Berger S.L."/>
            <person name="Reinberg D."/>
            <person name="Wang J."/>
            <person name="Liebig J."/>
        </authorList>
    </citation>
    <scope>NUCLEOTIDE SEQUENCE [LARGE SCALE GENOMIC DNA]</scope>
    <source>
        <strain evidence="2">C129</strain>
    </source>
</reference>
<protein>
    <submittedName>
        <fullName evidence="1">Uncharacterized protein</fullName>
    </submittedName>
</protein>